<dbReference type="Proteomes" id="UP001162031">
    <property type="component" value="Unassembled WGS sequence"/>
</dbReference>
<gene>
    <name evidence="1" type="ORF">HBR001_LOCUS8200</name>
</gene>
<proteinExistence type="predicted"/>
<dbReference type="EMBL" id="CANTFL010001446">
    <property type="protein sequence ID" value="CAI5740602.1"/>
    <property type="molecule type" value="Genomic_DNA"/>
</dbReference>
<keyword evidence="2" id="KW-1185">Reference proteome</keyword>
<reference evidence="1" key="1">
    <citation type="submission" date="2022-12" db="EMBL/GenBank/DDBJ databases">
        <authorList>
            <person name="Webb A."/>
        </authorList>
    </citation>
    <scope>NUCLEOTIDE SEQUENCE</scope>
    <source>
        <strain evidence="1">Hp1</strain>
    </source>
</reference>
<name>A0AAV0UUJ5_HYABA</name>
<evidence type="ECO:0000313" key="1">
    <source>
        <dbReference type="EMBL" id="CAI5740602.1"/>
    </source>
</evidence>
<accession>A0AAV0UUJ5</accession>
<organism evidence="1 2">
    <name type="scientific">Hyaloperonospora brassicae</name>
    <name type="common">Brassica downy mildew</name>
    <name type="synonym">Peronospora brassicae</name>
    <dbReference type="NCBI Taxonomy" id="162125"/>
    <lineage>
        <taxon>Eukaryota</taxon>
        <taxon>Sar</taxon>
        <taxon>Stramenopiles</taxon>
        <taxon>Oomycota</taxon>
        <taxon>Peronosporomycetes</taxon>
        <taxon>Peronosporales</taxon>
        <taxon>Peronosporaceae</taxon>
        <taxon>Hyaloperonospora</taxon>
    </lineage>
</organism>
<dbReference type="AlphaFoldDB" id="A0AAV0UUJ5"/>
<comment type="caution">
    <text evidence="1">The sequence shown here is derived from an EMBL/GenBank/DDBJ whole genome shotgun (WGS) entry which is preliminary data.</text>
</comment>
<sequence>MGRGSAGSDGSATSMGEKVEDDLDKQLHYKMAMLRARDPIDIIFLLNPINIDKIHGEFTGEELLRMAE</sequence>
<evidence type="ECO:0000313" key="2">
    <source>
        <dbReference type="Proteomes" id="UP001162031"/>
    </source>
</evidence>
<protein>
    <submittedName>
        <fullName evidence="1">Uncharacterized protein</fullName>
    </submittedName>
</protein>